<reference evidence="1" key="1">
    <citation type="submission" date="2018-01" db="EMBL/GenBank/DDBJ databases">
        <authorList>
            <person name="Clerissi C."/>
        </authorList>
    </citation>
    <scope>NUCLEOTIDE SEQUENCE</scope>
    <source>
        <strain evidence="1">Cupriavidus oxalaticus LMG 2235</strain>
    </source>
</reference>
<dbReference type="Proteomes" id="UP000256862">
    <property type="component" value="Chromosome CO2235"/>
</dbReference>
<organism evidence="1">
    <name type="scientific">Cupriavidus oxalaticus</name>
    <dbReference type="NCBI Taxonomy" id="96344"/>
    <lineage>
        <taxon>Bacteria</taxon>
        <taxon>Pseudomonadati</taxon>
        <taxon>Pseudomonadota</taxon>
        <taxon>Betaproteobacteria</taxon>
        <taxon>Burkholderiales</taxon>
        <taxon>Burkholderiaceae</taxon>
        <taxon>Cupriavidus</taxon>
    </lineage>
</organism>
<accession>A0A375G5J2</accession>
<sequence>MYNEMGIAFTIISTGVAENIELS</sequence>
<name>A0A375G5J2_9BURK</name>
<evidence type="ECO:0000313" key="1">
    <source>
        <dbReference type="EMBL" id="SPC14911.1"/>
    </source>
</evidence>
<dbReference type="EMBL" id="OGUS01000124">
    <property type="protein sequence ID" value="SPC14911.1"/>
    <property type="molecule type" value="Genomic_DNA"/>
</dbReference>
<dbReference type="AlphaFoldDB" id="A0A375G5J2"/>
<gene>
    <name evidence="1" type="ORF">CO2235_230114</name>
</gene>
<proteinExistence type="predicted"/>
<protein>
    <submittedName>
        <fullName evidence="1">Uncharacterized protein</fullName>
    </submittedName>
</protein>
<comment type="caution">
    <text evidence="1">The sequence shown here is derived from an EMBL/GenBank/DDBJ whole genome shotgun (WGS) entry which is preliminary data.</text>
</comment>